<dbReference type="CDD" id="cd00170">
    <property type="entry name" value="SEC14"/>
    <property type="match status" value="1"/>
</dbReference>
<dbReference type="GO" id="GO:0005737">
    <property type="term" value="C:cytoplasm"/>
    <property type="evidence" value="ECO:0007669"/>
    <property type="project" value="TreeGrafter"/>
</dbReference>
<dbReference type="Pfam" id="PF13716">
    <property type="entry name" value="CRAL_TRIO_2"/>
    <property type="match status" value="1"/>
</dbReference>
<dbReference type="InterPro" id="IPR036865">
    <property type="entry name" value="CRAL-TRIO_dom_sf"/>
</dbReference>
<keyword evidence="3" id="KW-1185">Reference proteome</keyword>
<evidence type="ECO:0000313" key="2">
    <source>
        <dbReference type="EMBL" id="EFC50431.1"/>
    </source>
</evidence>
<gene>
    <name evidence="2" type="ORF">NAEGRDRAFT_4001</name>
</gene>
<proteinExistence type="predicted"/>
<dbReference type="PROSITE" id="PS50191">
    <property type="entry name" value="CRAL_TRIO"/>
    <property type="match status" value="1"/>
</dbReference>
<dbReference type="AlphaFoldDB" id="D2UY93"/>
<feature type="non-terminal residue" evidence="2">
    <location>
        <position position="161"/>
    </location>
</feature>
<dbReference type="EMBL" id="GG738845">
    <property type="protein sequence ID" value="EFC50431.1"/>
    <property type="molecule type" value="Genomic_DNA"/>
</dbReference>
<dbReference type="RefSeq" id="XP_002683175.1">
    <property type="nucleotide sequence ID" value="XM_002683129.1"/>
</dbReference>
<reference evidence="2 3" key="1">
    <citation type="journal article" date="2010" name="Cell">
        <title>The genome of Naegleria gruberi illuminates early eukaryotic versatility.</title>
        <authorList>
            <person name="Fritz-Laylin L.K."/>
            <person name="Prochnik S.E."/>
            <person name="Ginger M.L."/>
            <person name="Dacks J.B."/>
            <person name="Carpenter M.L."/>
            <person name="Field M.C."/>
            <person name="Kuo A."/>
            <person name="Paredez A."/>
            <person name="Chapman J."/>
            <person name="Pham J."/>
            <person name="Shu S."/>
            <person name="Neupane R."/>
            <person name="Cipriano M."/>
            <person name="Mancuso J."/>
            <person name="Tu H."/>
            <person name="Salamov A."/>
            <person name="Lindquist E."/>
            <person name="Shapiro H."/>
            <person name="Lucas S."/>
            <person name="Grigoriev I.V."/>
            <person name="Cande W.Z."/>
            <person name="Fulton C."/>
            <person name="Rokhsar D.S."/>
            <person name="Dawson S.C."/>
        </authorList>
    </citation>
    <scope>NUCLEOTIDE SEQUENCE [LARGE SCALE GENOMIC DNA]</scope>
    <source>
        <strain evidence="2 3">NEG-M</strain>
    </source>
</reference>
<dbReference type="PANTHER" id="PTHR45808">
    <property type="entry name" value="RHO GTPASE-ACTIVATING PROTEIN 68F"/>
    <property type="match status" value="1"/>
</dbReference>
<sequence>KYLEMLEKAKQEDVRDLEAMNVISCRTCDTEGRPVIIFSEEKIKKEDLERTLLYMILKLDKFVERDYVMIWCVSNSTSQSRPGFSWMLNVYKTITRKYKKNLKSLYIVHPTMMIKVIMKCFSPFVSEKFWKKLHLADTVQDIFKDIPEHILPLPPTVIAYD</sequence>
<dbReference type="KEGG" id="ngr:NAEGRDRAFT_4001"/>
<dbReference type="SUPFAM" id="SSF52087">
    <property type="entry name" value="CRAL/TRIO domain"/>
    <property type="match status" value="1"/>
</dbReference>
<dbReference type="InterPro" id="IPR001251">
    <property type="entry name" value="CRAL-TRIO_dom"/>
</dbReference>
<dbReference type="SMART" id="SM00516">
    <property type="entry name" value="SEC14"/>
    <property type="match status" value="1"/>
</dbReference>
<dbReference type="GO" id="GO:0005096">
    <property type="term" value="F:GTPase activator activity"/>
    <property type="evidence" value="ECO:0007669"/>
    <property type="project" value="TreeGrafter"/>
</dbReference>
<feature type="non-terminal residue" evidence="2">
    <location>
        <position position="1"/>
    </location>
</feature>
<dbReference type="GeneID" id="8859080"/>
<dbReference type="OrthoDB" id="19923at2759"/>
<evidence type="ECO:0000313" key="3">
    <source>
        <dbReference type="Proteomes" id="UP000006671"/>
    </source>
</evidence>
<dbReference type="Proteomes" id="UP000006671">
    <property type="component" value="Unassembled WGS sequence"/>
</dbReference>
<dbReference type="eggNOG" id="KOG4406">
    <property type="taxonomic scope" value="Eukaryota"/>
</dbReference>
<protein>
    <submittedName>
        <fullName evidence="2">Predicted protein</fullName>
    </submittedName>
</protein>
<dbReference type="VEuPathDB" id="AmoebaDB:NAEGRDRAFT_4001"/>
<dbReference type="GO" id="GO:0007264">
    <property type="term" value="P:small GTPase-mediated signal transduction"/>
    <property type="evidence" value="ECO:0007669"/>
    <property type="project" value="TreeGrafter"/>
</dbReference>
<accession>D2UY93</accession>
<dbReference type="Gene3D" id="3.40.525.10">
    <property type="entry name" value="CRAL-TRIO lipid binding domain"/>
    <property type="match status" value="1"/>
</dbReference>
<name>D2UY93_NAEGR</name>
<dbReference type="PANTHER" id="PTHR45808:SF2">
    <property type="entry name" value="RHO GTPASE-ACTIVATING PROTEIN 68F"/>
    <property type="match status" value="1"/>
</dbReference>
<dbReference type="InParanoid" id="D2UY93"/>
<feature type="domain" description="CRAL-TRIO" evidence="1">
    <location>
        <begin position="10"/>
        <end position="161"/>
    </location>
</feature>
<organism evidence="3">
    <name type="scientific">Naegleria gruberi</name>
    <name type="common">Amoeba</name>
    <dbReference type="NCBI Taxonomy" id="5762"/>
    <lineage>
        <taxon>Eukaryota</taxon>
        <taxon>Discoba</taxon>
        <taxon>Heterolobosea</taxon>
        <taxon>Tetramitia</taxon>
        <taxon>Eutetramitia</taxon>
        <taxon>Vahlkampfiidae</taxon>
        <taxon>Naegleria</taxon>
    </lineage>
</organism>
<evidence type="ECO:0000259" key="1">
    <source>
        <dbReference type="PROSITE" id="PS50191"/>
    </source>
</evidence>